<reference evidence="14 15" key="1">
    <citation type="submission" date="2016-10" db="EMBL/GenBank/DDBJ databases">
        <authorList>
            <person name="Varghese N."/>
            <person name="Submissions S."/>
        </authorList>
    </citation>
    <scope>NUCLEOTIDE SEQUENCE [LARGE SCALE GENOMIC DNA]</scope>
    <source>
        <strain evidence="14 15">DSM 13796</strain>
    </source>
</reference>
<evidence type="ECO:0000256" key="9">
    <source>
        <dbReference type="ARBA" id="ARBA00023239"/>
    </source>
</evidence>
<proteinExistence type="inferred from homology"/>
<accession>A0A1I6B452</accession>
<name>A0A1I6B452_9BACI</name>
<keyword evidence="15" id="KW-1185">Reference proteome</keyword>
<dbReference type="EC" id="4.3.3.7" evidence="4 12"/>
<dbReference type="InterPro" id="IPR005263">
    <property type="entry name" value="DapA"/>
</dbReference>
<evidence type="ECO:0000256" key="3">
    <source>
        <dbReference type="ARBA" id="ARBA00007592"/>
    </source>
</evidence>
<dbReference type="Pfam" id="PF00701">
    <property type="entry name" value="DHDPS"/>
    <property type="match status" value="1"/>
</dbReference>
<feature type="active site" description="Proton donor/acceptor" evidence="12">
    <location>
        <position position="134"/>
    </location>
</feature>
<dbReference type="PANTHER" id="PTHR12128">
    <property type="entry name" value="DIHYDRODIPICOLINATE SYNTHASE"/>
    <property type="match status" value="1"/>
</dbReference>
<comment type="subunit">
    <text evidence="12">Homotetramer; dimer of dimers.</text>
</comment>
<keyword evidence="10 12" id="KW-0704">Schiff base</keyword>
<evidence type="ECO:0000256" key="8">
    <source>
        <dbReference type="ARBA" id="ARBA00023154"/>
    </source>
</evidence>
<comment type="pathway">
    <text evidence="2 12">Amino-acid biosynthesis; L-lysine biosynthesis via DAP pathway; (S)-tetrahydrodipicolinate from L-aspartate: step 3/4.</text>
</comment>
<evidence type="ECO:0000256" key="12">
    <source>
        <dbReference type="HAMAP-Rule" id="MF_00418"/>
    </source>
</evidence>
<dbReference type="PRINTS" id="PR00146">
    <property type="entry name" value="DHPICSNTHASE"/>
</dbReference>
<evidence type="ECO:0000313" key="14">
    <source>
        <dbReference type="EMBL" id="SFQ75695.1"/>
    </source>
</evidence>
<keyword evidence="9 12" id="KW-0456">Lyase</keyword>
<organism evidence="14 15">
    <name type="scientific">Priestia endophytica DSM 13796</name>
    <dbReference type="NCBI Taxonomy" id="1121089"/>
    <lineage>
        <taxon>Bacteria</taxon>
        <taxon>Bacillati</taxon>
        <taxon>Bacillota</taxon>
        <taxon>Bacilli</taxon>
        <taxon>Bacillales</taxon>
        <taxon>Bacillaceae</taxon>
        <taxon>Priestia</taxon>
    </lineage>
</organism>
<comment type="caution">
    <text evidence="14">The sequence shown here is derived from an EMBL/GenBank/DDBJ whole genome shotgun (WGS) entry which is preliminary data.</text>
</comment>
<feature type="active site" description="Schiff-base intermediate with substrate" evidence="12">
    <location>
        <position position="162"/>
    </location>
</feature>
<evidence type="ECO:0000256" key="11">
    <source>
        <dbReference type="ARBA" id="ARBA00047836"/>
    </source>
</evidence>
<dbReference type="PROSITE" id="PS00666">
    <property type="entry name" value="DHDPS_2"/>
    <property type="match status" value="1"/>
</dbReference>
<feature type="site" description="Part of a proton relay during catalysis" evidence="12">
    <location>
        <position position="45"/>
    </location>
</feature>
<dbReference type="EMBL" id="FOXX01000008">
    <property type="protein sequence ID" value="SFQ75695.1"/>
    <property type="molecule type" value="Genomic_DNA"/>
</dbReference>
<evidence type="ECO:0000256" key="2">
    <source>
        <dbReference type="ARBA" id="ARBA00005120"/>
    </source>
</evidence>
<dbReference type="SMART" id="SM01130">
    <property type="entry name" value="DHDPS"/>
    <property type="match status" value="1"/>
</dbReference>
<evidence type="ECO:0000256" key="13">
    <source>
        <dbReference type="PIRNR" id="PIRNR001365"/>
    </source>
</evidence>
<evidence type="ECO:0000256" key="6">
    <source>
        <dbReference type="ARBA" id="ARBA00022605"/>
    </source>
</evidence>
<keyword evidence="8 12" id="KW-0457">Lysine biosynthesis</keyword>
<feature type="binding site" evidence="12">
    <location>
        <position position="205"/>
    </location>
    <ligand>
        <name>pyruvate</name>
        <dbReference type="ChEBI" id="CHEBI:15361"/>
    </ligand>
</feature>
<keyword evidence="7 12" id="KW-0220">Diaminopimelate biosynthesis</keyword>
<dbReference type="GeneID" id="93711861"/>
<dbReference type="Proteomes" id="UP000182762">
    <property type="component" value="Unassembled WGS sequence"/>
</dbReference>
<dbReference type="NCBIfam" id="TIGR00674">
    <property type="entry name" value="dapA"/>
    <property type="match status" value="1"/>
</dbReference>
<dbReference type="InterPro" id="IPR002220">
    <property type="entry name" value="DapA-like"/>
</dbReference>
<dbReference type="SUPFAM" id="SSF51569">
    <property type="entry name" value="Aldolase"/>
    <property type="match status" value="1"/>
</dbReference>
<evidence type="ECO:0000256" key="7">
    <source>
        <dbReference type="ARBA" id="ARBA00022915"/>
    </source>
</evidence>
<dbReference type="CDD" id="cd00408">
    <property type="entry name" value="DHDPS-like"/>
    <property type="match status" value="1"/>
</dbReference>
<keyword evidence="5 12" id="KW-0963">Cytoplasm</keyword>
<comment type="caution">
    <text evidence="12">Was originally thought to be a dihydrodipicolinate synthase (DHDPS), catalyzing the condensation of (S)-aspartate-beta-semialdehyde [(S)-ASA] and pyruvate to dihydrodipicolinate (DHDP). However, it was shown in E.coli that the product of the enzymatic reaction is not dihydrodipicolinate but in fact (4S)-4-hydroxy-2,3,4,5-tetrahydro-(2S)-dipicolinic acid (HTPA), and that the consecutive dehydration reaction leading to DHDP is not spontaneous but catalyzed by DapB.</text>
</comment>
<comment type="similarity">
    <text evidence="3 12 13">Belongs to the DapA family.</text>
</comment>
<protein>
    <recommendedName>
        <fullName evidence="4 12">4-hydroxy-tetrahydrodipicolinate synthase</fullName>
        <shortName evidence="12">HTPA synthase</shortName>
        <ecNumber evidence="4 12">4.3.3.7</ecNumber>
    </recommendedName>
</protein>
<dbReference type="InterPro" id="IPR013785">
    <property type="entry name" value="Aldolase_TIM"/>
</dbReference>
<dbReference type="HAMAP" id="MF_00418">
    <property type="entry name" value="DapA"/>
    <property type="match status" value="1"/>
</dbReference>
<comment type="subcellular location">
    <subcellularLocation>
        <location evidence="12">Cytoplasm</location>
    </subcellularLocation>
</comment>
<comment type="function">
    <text evidence="1 12">Catalyzes the condensation of (S)-aspartate-beta-semialdehyde [(S)-ASA] and pyruvate to 4-hydroxy-tetrahydrodipicolinate (HTPA).</text>
</comment>
<evidence type="ECO:0000256" key="1">
    <source>
        <dbReference type="ARBA" id="ARBA00003294"/>
    </source>
</evidence>
<keyword evidence="6 12" id="KW-0028">Amino-acid biosynthesis</keyword>
<evidence type="ECO:0000256" key="10">
    <source>
        <dbReference type="ARBA" id="ARBA00023270"/>
    </source>
</evidence>
<dbReference type="PIRSF" id="PIRSF001365">
    <property type="entry name" value="DHDPS"/>
    <property type="match status" value="1"/>
</dbReference>
<sequence>MKVKGIIPALLTPLTVQQKVNEPVLRQLANSLIDAGVHGLFALGTNGEFHLLTEEEKLKIAEVLVEEVNGRVPVIVGTGGNSTEEVISLSNKMERLGVDAISIITPYFVTPTQEEVMVHFQKIASSTSLPILLYNIPSKTGMSLDPQTVATLAKVDNIIGIKDSSGNFENIKQYIYETKEKDFSVLAGTDSLILKTLQEGGVGAIAATANMIPEIVVDIYNKWSQGNVDKAEEAQQKLQPLRDTFQYGTLPAALKKAVELSGLPVGPPKFPVQPISGMELAHIQKMVEGYKKQSVSE</sequence>
<evidence type="ECO:0000256" key="5">
    <source>
        <dbReference type="ARBA" id="ARBA00022490"/>
    </source>
</evidence>
<dbReference type="Gene3D" id="3.20.20.70">
    <property type="entry name" value="Aldolase class I"/>
    <property type="match status" value="1"/>
</dbReference>
<dbReference type="InterPro" id="IPR020625">
    <property type="entry name" value="Schiff_base-form_aldolases_AS"/>
</dbReference>
<comment type="caution">
    <text evidence="12">Lacks conserved residue(s) required for the propagation of feature annotation.</text>
</comment>
<dbReference type="PANTHER" id="PTHR12128:SF66">
    <property type="entry name" value="4-HYDROXY-2-OXOGLUTARATE ALDOLASE, MITOCHONDRIAL"/>
    <property type="match status" value="1"/>
</dbReference>
<comment type="catalytic activity">
    <reaction evidence="11 12">
        <text>L-aspartate 4-semialdehyde + pyruvate = (2S,4S)-4-hydroxy-2,3,4,5-tetrahydrodipicolinate + H2O + H(+)</text>
        <dbReference type="Rhea" id="RHEA:34171"/>
        <dbReference type="ChEBI" id="CHEBI:15361"/>
        <dbReference type="ChEBI" id="CHEBI:15377"/>
        <dbReference type="ChEBI" id="CHEBI:15378"/>
        <dbReference type="ChEBI" id="CHEBI:67139"/>
        <dbReference type="ChEBI" id="CHEBI:537519"/>
        <dbReference type="EC" id="4.3.3.7"/>
    </reaction>
</comment>
<evidence type="ECO:0000313" key="15">
    <source>
        <dbReference type="Proteomes" id="UP000182762"/>
    </source>
</evidence>
<evidence type="ECO:0000256" key="4">
    <source>
        <dbReference type="ARBA" id="ARBA00012086"/>
    </source>
</evidence>
<dbReference type="RefSeq" id="WP_061805611.1">
    <property type="nucleotide sequence ID" value="NZ_FOXX01000008.1"/>
</dbReference>
<gene>
    <name evidence="12" type="primary">dapA</name>
    <name evidence="14" type="ORF">SAMN02745910_03249</name>
</gene>